<dbReference type="PANTHER" id="PTHR45789">
    <property type="entry name" value="FI18025P1"/>
    <property type="match status" value="1"/>
</dbReference>
<feature type="DNA-binding region" description="HMG box" evidence="3">
    <location>
        <begin position="239"/>
        <end position="303"/>
    </location>
</feature>
<dbReference type="GO" id="GO:0000978">
    <property type="term" value="F:RNA polymerase II cis-regulatory region sequence-specific DNA binding"/>
    <property type="evidence" value="ECO:0007669"/>
    <property type="project" value="TreeGrafter"/>
</dbReference>
<feature type="domain" description="HMG box" evidence="5">
    <location>
        <begin position="239"/>
        <end position="303"/>
    </location>
</feature>
<dbReference type="Pfam" id="PF00505">
    <property type="entry name" value="HMG_box"/>
    <property type="match status" value="1"/>
</dbReference>
<feature type="region of interest" description="Disordered" evidence="4">
    <location>
        <begin position="211"/>
        <end position="234"/>
    </location>
</feature>
<dbReference type="CDD" id="cd01389">
    <property type="entry name" value="HMG-box_ROX1-like"/>
    <property type="match status" value="1"/>
</dbReference>
<dbReference type="InterPro" id="IPR051356">
    <property type="entry name" value="SOX/SOX-like_TF"/>
</dbReference>
<evidence type="ECO:0000259" key="5">
    <source>
        <dbReference type="PROSITE" id="PS50118"/>
    </source>
</evidence>
<keyword evidence="2 3" id="KW-0539">Nucleus</keyword>
<dbReference type="InterPro" id="IPR009071">
    <property type="entry name" value="HMG_box_dom"/>
</dbReference>
<dbReference type="PANTHER" id="PTHR45789:SF2">
    <property type="entry name" value="FI18025P1"/>
    <property type="match status" value="1"/>
</dbReference>
<dbReference type="EMBL" id="BACD03000005">
    <property type="protein sequence ID" value="GAO46660.1"/>
    <property type="molecule type" value="Genomic_DNA"/>
</dbReference>
<dbReference type="Gene3D" id="1.10.30.10">
    <property type="entry name" value="High mobility group box domain"/>
    <property type="match status" value="1"/>
</dbReference>
<evidence type="ECO:0000256" key="2">
    <source>
        <dbReference type="ARBA" id="ARBA00023242"/>
    </source>
</evidence>
<name>A0A0E9NB76_SAICN</name>
<sequence length="564" mass="61812">MLKSQMPTPPPLMSTMPMQVPYGHGQHQQNRRPVQTFHNPNMTFMGSPQQQYMHHHQQQQQQQPRIYGASSNGSPLLVQGNNTLDLPFSLKIEPPTPGFPQQRSFEMDQGQMHPPDMSMSQSWSSQPEMFSQDYYGMSPVNTATFNSRASSVGSIAMSRTASLPLDPSSAPTSFYNPQPASYTTPPPQFEEVFQSTPHFQSVFSSPCTPGGRVYSVSPSPSPSRKKSHKALADQERLTPKRPLNAFMLYRRDKQHAVPSKNHQSISRIIGQLWRNETAATKKFYTDLAKRAKEEHEQMYPGYKFAPKKKKDKVVRRKVAKTESDDMREREIVAELLTKQGGDADPETAISMALTGDLGSFSKAHQPQLLGSSAHQQLWTLTEDKNPMSPPMGLASAGLESAAPMGISQGTSLKNRRLQVLAPPVLAPPQTYAPTSAPTPASTSAPVVDLTIDHFQAYREGSRSSPFSPEGLDIDLMASPGSYARLGDGLSSTLSTPFDETPLNDGSMPDYFGGYNLGATSGEGSSAGFGWDGEASAALDAFSEEHGLFENDSVKTEDNGLYELM</sequence>
<reference evidence="6 7" key="3">
    <citation type="journal article" date="2015" name="Genome Announc.">
        <title>Draft Genome Sequence of the Archiascomycetous Yeast Saitoella complicata.</title>
        <authorList>
            <person name="Yamauchi K."/>
            <person name="Kondo S."/>
            <person name="Hamamoto M."/>
            <person name="Takahashi Y."/>
            <person name="Ogura Y."/>
            <person name="Hayashi T."/>
            <person name="Nishida H."/>
        </authorList>
    </citation>
    <scope>NUCLEOTIDE SEQUENCE [LARGE SCALE GENOMIC DNA]</scope>
    <source>
        <strain evidence="6 7">NRRL Y-17804</strain>
    </source>
</reference>
<keyword evidence="7" id="KW-1185">Reference proteome</keyword>
<comment type="caution">
    <text evidence="6">The sequence shown here is derived from an EMBL/GenBank/DDBJ whole genome shotgun (WGS) entry which is preliminary data.</text>
</comment>
<accession>A0A0E9NB76</accession>
<reference evidence="6 7" key="1">
    <citation type="journal article" date="2011" name="J. Gen. Appl. Microbiol.">
        <title>Draft genome sequencing of the enigmatic yeast Saitoella complicata.</title>
        <authorList>
            <person name="Nishida H."/>
            <person name="Hamamoto M."/>
            <person name="Sugiyama J."/>
        </authorList>
    </citation>
    <scope>NUCLEOTIDE SEQUENCE [LARGE SCALE GENOMIC DNA]</scope>
    <source>
        <strain evidence="6 7">NRRL Y-17804</strain>
    </source>
</reference>
<evidence type="ECO:0000313" key="7">
    <source>
        <dbReference type="Proteomes" id="UP000033140"/>
    </source>
</evidence>
<organism evidence="6 7">
    <name type="scientific">Saitoella complicata (strain BCRC 22490 / CBS 7301 / JCM 7358 / NBRC 10748 / NRRL Y-17804)</name>
    <dbReference type="NCBI Taxonomy" id="698492"/>
    <lineage>
        <taxon>Eukaryota</taxon>
        <taxon>Fungi</taxon>
        <taxon>Dikarya</taxon>
        <taxon>Ascomycota</taxon>
        <taxon>Taphrinomycotina</taxon>
        <taxon>Taphrinomycotina incertae sedis</taxon>
        <taxon>Saitoella</taxon>
    </lineage>
</organism>
<proteinExistence type="predicted"/>
<evidence type="ECO:0000256" key="3">
    <source>
        <dbReference type="PROSITE-ProRule" id="PRU00267"/>
    </source>
</evidence>
<dbReference type="GO" id="GO:0000981">
    <property type="term" value="F:DNA-binding transcription factor activity, RNA polymerase II-specific"/>
    <property type="evidence" value="ECO:0007669"/>
    <property type="project" value="TreeGrafter"/>
</dbReference>
<dbReference type="InterPro" id="IPR036910">
    <property type="entry name" value="HMG_box_dom_sf"/>
</dbReference>
<keyword evidence="1 3" id="KW-0238">DNA-binding</keyword>
<evidence type="ECO:0000313" key="6">
    <source>
        <dbReference type="EMBL" id="GAO46660.1"/>
    </source>
</evidence>
<dbReference type="Proteomes" id="UP000033140">
    <property type="component" value="Unassembled WGS sequence"/>
</dbReference>
<dbReference type="SUPFAM" id="SSF47095">
    <property type="entry name" value="HMG-box"/>
    <property type="match status" value="1"/>
</dbReference>
<gene>
    <name evidence="6" type="ORF">G7K_0886-t1</name>
</gene>
<reference evidence="6 7" key="2">
    <citation type="journal article" date="2014" name="J. Gen. Appl. Microbiol.">
        <title>The early diverging ascomycetous budding yeast Saitoella complicata has three histone deacetylases belonging to the Clr6, Hos2, and Rpd3 lineages.</title>
        <authorList>
            <person name="Nishida H."/>
            <person name="Matsumoto T."/>
            <person name="Kondo S."/>
            <person name="Hamamoto M."/>
            <person name="Yoshikawa H."/>
        </authorList>
    </citation>
    <scope>NUCLEOTIDE SEQUENCE [LARGE SCALE GENOMIC DNA]</scope>
    <source>
        <strain evidence="6 7">NRRL Y-17804</strain>
    </source>
</reference>
<evidence type="ECO:0000256" key="4">
    <source>
        <dbReference type="SAM" id="MobiDB-lite"/>
    </source>
</evidence>
<dbReference type="PROSITE" id="PS50118">
    <property type="entry name" value="HMG_BOX_2"/>
    <property type="match status" value="1"/>
</dbReference>
<feature type="region of interest" description="Disordered" evidence="4">
    <location>
        <begin position="51"/>
        <end position="81"/>
    </location>
</feature>
<dbReference type="STRING" id="698492.A0A0E9NB76"/>
<dbReference type="SMART" id="SM00398">
    <property type="entry name" value="HMG"/>
    <property type="match status" value="1"/>
</dbReference>
<dbReference type="AlphaFoldDB" id="A0A0E9NB76"/>
<evidence type="ECO:0000256" key="1">
    <source>
        <dbReference type="ARBA" id="ARBA00023125"/>
    </source>
</evidence>
<feature type="compositionally biased region" description="Polar residues" evidence="4">
    <location>
        <begin position="69"/>
        <end position="81"/>
    </location>
</feature>
<protein>
    <recommendedName>
        <fullName evidence="5">HMG box domain-containing protein</fullName>
    </recommendedName>
</protein>
<dbReference type="GO" id="GO:0005634">
    <property type="term" value="C:nucleus"/>
    <property type="evidence" value="ECO:0007669"/>
    <property type="project" value="UniProtKB-UniRule"/>
</dbReference>